<evidence type="ECO:0008006" key="3">
    <source>
        <dbReference type="Google" id="ProtNLM"/>
    </source>
</evidence>
<reference evidence="1 2" key="1">
    <citation type="submission" date="2018-05" db="EMBL/GenBank/DDBJ databases">
        <title>Genomic Encyclopedia of Archaeal and Bacterial Type Strains, Phase II (KMG-II): from individual species to whole genera.</title>
        <authorList>
            <person name="Goeker M."/>
        </authorList>
    </citation>
    <scope>NUCLEOTIDE SEQUENCE [LARGE SCALE GENOMIC DNA]</scope>
    <source>
        <strain evidence="1 2">DSM 19975</strain>
    </source>
</reference>
<evidence type="ECO:0000313" key="1">
    <source>
        <dbReference type="EMBL" id="PWK72921.1"/>
    </source>
</evidence>
<proteinExistence type="predicted"/>
<name>A0A316H2F1_9SPHI</name>
<organism evidence="1 2">
    <name type="scientific">Mucilaginibacter oryzae</name>
    <dbReference type="NCBI Taxonomy" id="468058"/>
    <lineage>
        <taxon>Bacteria</taxon>
        <taxon>Pseudomonadati</taxon>
        <taxon>Bacteroidota</taxon>
        <taxon>Sphingobacteriia</taxon>
        <taxon>Sphingobacteriales</taxon>
        <taxon>Sphingobacteriaceae</taxon>
        <taxon>Mucilaginibacter</taxon>
    </lineage>
</organism>
<dbReference type="AlphaFoldDB" id="A0A316H2F1"/>
<protein>
    <recommendedName>
        <fullName evidence="3">G8 domain-containing protein</fullName>
    </recommendedName>
</protein>
<evidence type="ECO:0000313" key="2">
    <source>
        <dbReference type="Proteomes" id="UP000245678"/>
    </source>
</evidence>
<keyword evidence="2" id="KW-1185">Reference proteome</keyword>
<sequence>MISAVNSAPVHIMYLRKKNTWYTLRDGNWSDPNTWSSNGRHAHNFPQAGDNVVISHNVILDNPVYINYAYSINDLTVTGKLTVKGAGTTVSIRGNLYADTGTIDLSGSSASFNLWGPVTNFGTLIPGTASYVGYWGNCTQYISKPVNGDYNFLYITNGAYVNGSPITTKYLMYDIKDVAMVTVYLTSLEIGDHNVEFNACSFGNSSGTVTAALSRKGTGTTVIKGLCSGISYIDVGNNPLEFRGGITAGVAAVINASEIRFTTNNQTFKGILSTTATTPIIIGSGVTLTLDGTNTNTWLTLLSTINGTDSTSILNCNPTSYLILKGAPTDPMVTGVWQAAGSVYYSFGSGSFTIKKPTYVELNIYDSAQCTYTAGTDITAASVNFWKSNLELSSYNLVVNGAAALSGFQLSRNGSGNTVIKGLLTYSAAAAILLGNNTLELQNGLTTPGVQDTYTWNLGNLLISTRDQTWNMTSVWTNLTVINGNVRVASGVKLTNLANLTLNGALVAEDATATLENQKLIEYDYAQEPMSGGGLICNTVANTFIYGKSGAQDIKAGNYRTLTLKGSGIKKLLGNVNVQTSYTLSSPATLDNNGFTLTHP</sequence>
<gene>
    <name evidence="1" type="ORF">LX99_04251</name>
</gene>
<dbReference type="Proteomes" id="UP000245678">
    <property type="component" value="Unassembled WGS sequence"/>
</dbReference>
<comment type="caution">
    <text evidence="1">The sequence shown here is derived from an EMBL/GenBank/DDBJ whole genome shotgun (WGS) entry which is preliminary data.</text>
</comment>
<dbReference type="EMBL" id="QGHA01000011">
    <property type="protein sequence ID" value="PWK72921.1"/>
    <property type="molecule type" value="Genomic_DNA"/>
</dbReference>
<accession>A0A316H2F1</accession>